<protein>
    <submittedName>
        <fullName evidence="4">Ferredoxin-NADP reductase</fullName>
    </submittedName>
</protein>
<comment type="cofactor">
    <cofactor evidence="1">
        <name>FAD</name>
        <dbReference type="ChEBI" id="CHEBI:57692"/>
    </cofactor>
    <text evidence="1">Binds 1 FAD per subunit.</text>
</comment>
<feature type="binding site" evidence="1">
    <location>
        <begin position="65"/>
        <end position="67"/>
    </location>
    <ligand>
        <name>FAD</name>
        <dbReference type="ChEBI" id="CHEBI:57692"/>
    </ligand>
</feature>
<dbReference type="Pfam" id="PF00175">
    <property type="entry name" value="NAD_binding_1"/>
    <property type="match status" value="1"/>
</dbReference>
<gene>
    <name evidence="4" type="ORF">A3G33_03110</name>
</gene>
<dbReference type="Gene3D" id="3.40.50.80">
    <property type="entry name" value="Nucleotide-binding domain of ferredoxin-NADP reductase (FNR) module"/>
    <property type="match status" value="1"/>
</dbReference>
<dbReference type="InterPro" id="IPR017938">
    <property type="entry name" value="Riboflavin_synthase-like_b-brl"/>
</dbReference>
<dbReference type="PANTHER" id="PTHR43513">
    <property type="entry name" value="DIHYDROOROTATE DEHYDROGENASE B (NAD(+)), ELECTRON TRANSFER SUBUNIT"/>
    <property type="match status" value="1"/>
</dbReference>
<comment type="cofactor">
    <cofactor evidence="2">
        <name>[2Fe-2S] cluster</name>
        <dbReference type="ChEBI" id="CHEBI:190135"/>
    </cofactor>
    <text evidence="2">Binds 1 [2Fe-2S] cluster per subunit.</text>
</comment>
<sequence>MQIIEKTILTETATDRITKFKIQSPHIARKALPGQFVVLMITEKSERVPLTVVETNPQAGTVTVIVQEIGFSTKLLGKLNVGDSLFAFVGPLGHPTEIKNYGKVILVGGGVGIAEIYLVAKALKEKGNHVVSVLGARTHALLILENEMRNASNELYIATDDGSYGRKGFTTDVVNELLSKSRYDIVYAVGPIPMMKRVADVTKPHQVKTMVSLNSLMVDATGMCGGCRVTVGNEVKFTCVDGPEFEADLVDWEELIKRNKVYVQKEKHLCKIAPNQ</sequence>
<dbReference type="Proteomes" id="UP000178187">
    <property type="component" value="Unassembled WGS sequence"/>
</dbReference>
<dbReference type="SUPFAM" id="SSF63380">
    <property type="entry name" value="Riboflavin synthase domain-like"/>
    <property type="match status" value="1"/>
</dbReference>
<keyword evidence="1" id="KW-0274">FAD</keyword>
<evidence type="ECO:0000313" key="5">
    <source>
        <dbReference type="Proteomes" id="UP000178187"/>
    </source>
</evidence>
<comment type="caution">
    <text evidence="4">The sequence shown here is derived from an EMBL/GenBank/DDBJ whole genome shotgun (WGS) entry which is preliminary data.</text>
</comment>
<dbReference type="InterPro" id="IPR001433">
    <property type="entry name" value="OxRdtase_FAD/NAD-bd"/>
</dbReference>
<dbReference type="Pfam" id="PF10418">
    <property type="entry name" value="DHODB_Fe-S_bind"/>
    <property type="match status" value="1"/>
</dbReference>
<feature type="binding site" evidence="2">
    <location>
        <position position="239"/>
    </location>
    <ligand>
        <name>[2Fe-2S] cluster</name>
        <dbReference type="ChEBI" id="CHEBI:190135"/>
    </ligand>
</feature>
<dbReference type="PIRSF" id="PIRSF006816">
    <property type="entry name" value="Cyc3_hyd_g"/>
    <property type="match status" value="1"/>
</dbReference>
<evidence type="ECO:0000259" key="3">
    <source>
        <dbReference type="PROSITE" id="PS51384"/>
    </source>
</evidence>
<evidence type="ECO:0000256" key="2">
    <source>
        <dbReference type="PIRSR" id="PIRSR006816-2"/>
    </source>
</evidence>
<dbReference type="GO" id="GO:0051537">
    <property type="term" value="F:2 iron, 2 sulfur cluster binding"/>
    <property type="evidence" value="ECO:0007669"/>
    <property type="project" value="UniProtKB-KW"/>
</dbReference>
<dbReference type="Gene3D" id="2.40.30.10">
    <property type="entry name" value="Translation factors"/>
    <property type="match status" value="1"/>
</dbReference>
<dbReference type="AlphaFoldDB" id="A0A1G1KQY3"/>
<dbReference type="PROSITE" id="PS51384">
    <property type="entry name" value="FAD_FR"/>
    <property type="match status" value="1"/>
</dbReference>
<feature type="binding site" evidence="2">
    <location>
        <position position="227"/>
    </location>
    <ligand>
        <name>[2Fe-2S] cluster</name>
        <dbReference type="ChEBI" id="CHEBI:190135"/>
    </ligand>
</feature>
<dbReference type="EMBL" id="MHFR01000066">
    <property type="protein sequence ID" value="OGW95326.1"/>
    <property type="molecule type" value="Genomic_DNA"/>
</dbReference>
<keyword evidence="2" id="KW-0479">Metal-binding</keyword>
<keyword evidence="2" id="KW-0411">Iron-sulfur</keyword>
<dbReference type="InterPro" id="IPR019480">
    <property type="entry name" value="Dihydroorotate_DH_Fe-S-bd"/>
</dbReference>
<feature type="binding site" evidence="2">
    <location>
        <position position="224"/>
    </location>
    <ligand>
        <name>[2Fe-2S] cluster</name>
        <dbReference type="ChEBI" id="CHEBI:190135"/>
    </ligand>
</feature>
<dbReference type="InterPro" id="IPR012165">
    <property type="entry name" value="Cyt_c3_hydrogenase_gsu"/>
</dbReference>
<dbReference type="GO" id="GO:0050660">
    <property type="term" value="F:flavin adenine dinucleotide binding"/>
    <property type="evidence" value="ECO:0007669"/>
    <property type="project" value="InterPro"/>
</dbReference>
<dbReference type="GO" id="GO:0006221">
    <property type="term" value="P:pyrimidine nucleotide biosynthetic process"/>
    <property type="evidence" value="ECO:0007669"/>
    <property type="project" value="InterPro"/>
</dbReference>
<evidence type="ECO:0000313" key="4">
    <source>
        <dbReference type="EMBL" id="OGW95326.1"/>
    </source>
</evidence>
<dbReference type="PANTHER" id="PTHR43513:SF3">
    <property type="entry name" value="DIHYDROOROTATE DEHYDROGENASE B (NAD(+)), ELECTRON TRANSFER SUBUNIT-RELATED"/>
    <property type="match status" value="1"/>
</dbReference>
<dbReference type="InterPro" id="IPR039261">
    <property type="entry name" value="FNR_nucleotide-bd"/>
</dbReference>
<keyword evidence="2" id="KW-0408">Iron</keyword>
<feature type="domain" description="FAD-binding FR-type" evidence="3">
    <location>
        <begin position="1"/>
        <end position="98"/>
    </location>
</feature>
<accession>A0A1G1KQY3</accession>
<keyword evidence="1" id="KW-0285">Flavoprotein</keyword>
<name>A0A1G1KQY3_9BACT</name>
<proteinExistence type="predicted"/>
<dbReference type="GO" id="GO:0046872">
    <property type="term" value="F:metal ion binding"/>
    <property type="evidence" value="ECO:0007669"/>
    <property type="project" value="UniProtKB-KW"/>
</dbReference>
<dbReference type="SUPFAM" id="SSF52343">
    <property type="entry name" value="Ferredoxin reductase-like, C-terminal NADP-linked domain"/>
    <property type="match status" value="1"/>
</dbReference>
<dbReference type="CDD" id="cd06219">
    <property type="entry name" value="DHOD_e_trans_like1"/>
    <property type="match status" value="1"/>
</dbReference>
<dbReference type="GO" id="GO:0016491">
    <property type="term" value="F:oxidoreductase activity"/>
    <property type="evidence" value="ECO:0007669"/>
    <property type="project" value="InterPro"/>
</dbReference>
<organism evidence="4 5">
    <name type="scientific">Candidatus Danuiimicrobium aquiferis</name>
    <dbReference type="NCBI Taxonomy" id="1801832"/>
    <lineage>
        <taxon>Bacteria</taxon>
        <taxon>Pseudomonadati</taxon>
        <taxon>Candidatus Omnitrophota</taxon>
        <taxon>Candidatus Danuiimicrobium</taxon>
    </lineage>
</organism>
<keyword evidence="2" id="KW-0001">2Fe-2S</keyword>
<dbReference type="InterPro" id="IPR017927">
    <property type="entry name" value="FAD-bd_FR_type"/>
</dbReference>
<evidence type="ECO:0000256" key="1">
    <source>
        <dbReference type="PIRSR" id="PIRSR006816-1"/>
    </source>
</evidence>
<dbReference type="InterPro" id="IPR050353">
    <property type="entry name" value="PyrK_electron_transfer"/>
</dbReference>
<reference evidence="4 5" key="1">
    <citation type="journal article" date="2016" name="Nat. Commun.">
        <title>Thousands of microbial genomes shed light on interconnected biogeochemical processes in an aquifer system.</title>
        <authorList>
            <person name="Anantharaman K."/>
            <person name="Brown C.T."/>
            <person name="Hug L.A."/>
            <person name="Sharon I."/>
            <person name="Castelle C.J."/>
            <person name="Probst A.J."/>
            <person name="Thomas B.C."/>
            <person name="Singh A."/>
            <person name="Wilkins M.J."/>
            <person name="Karaoz U."/>
            <person name="Brodie E.L."/>
            <person name="Williams K.H."/>
            <person name="Hubbard S.S."/>
            <person name="Banfield J.F."/>
        </authorList>
    </citation>
    <scope>NUCLEOTIDE SEQUENCE [LARGE SCALE GENOMIC DNA]</scope>
</reference>
<dbReference type="NCBIfam" id="NF004862">
    <property type="entry name" value="PRK06222.1"/>
    <property type="match status" value="1"/>
</dbReference>